<gene>
    <name evidence="5" type="ORF">EVEC_LOCUS11710</name>
</gene>
<evidence type="ECO:0000313" key="5">
    <source>
        <dbReference type="EMBL" id="VDD96959.1"/>
    </source>
</evidence>
<evidence type="ECO:0000256" key="1">
    <source>
        <dbReference type="ARBA" id="ARBA00022737"/>
    </source>
</evidence>
<feature type="compositionally biased region" description="Pro residues" evidence="2">
    <location>
        <begin position="147"/>
        <end position="159"/>
    </location>
</feature>
<organism evidence="7">
    <name type="scientific">Enterobius vermicularis</name>
    <name type="common">Human pinworm</name>
    <dbReference type="NCBI Taxonomy" id="51028"/>
    <lineage>
        <taxon>Eukaryota</taxon>
        <taxon>Metazoa</taxon>
        <taxon>Ecdysozoa</taxon>
        <taxon>Nematoda</taxon>
        <taxon>Chromadorea</taxon>
        <taxon>Rhabditida</taxon>
        <taxon>Spirurina</taxon>
        <taxon>Oxyuridomorpha</taxon>
        <taxon>Oxyuroidea</taxon>
        <taxon>Oxyuridae</taxon>
        <taxon>Enterobius</taxon>
    </lineage>
</organism>
<evidence type="ECO:0000313" key="7">
    <source>
        <dbReference type="WBParaSite" id="EVEC_0001252101-mRNA-1"/>
    </source>
</evidence>
<dbReference type="STRING" id="51028.A0A0N4VNG5"/>
<feature type="compositionally biased region" description="Low complexity" evidence="2">
    <location>
        <begin position="163"/>
        <end position="177"/>
    </location>
</feature>
<proteinExistence type="predicted"/>
<dbReference type="OrthoDB" id="5875171at2759"/>
<reference evidence="7" key="1">
    <citation type="submission" date="2017-02" db="UniProtKB">
        <authorList>
            <consortium name="WormBaseParasite"/>
        </authorList>
    </citation>
    <scope>IDENTIFICATION</scope>
</reference>
<dbReference type="AlphaFoldDB" id="A0A0N4VNG5"/>
<dbReference type="Pfam" id="PF01391">
    <property type="entry name" value="Collagen"/>
    <property type="match status" value="1"/>
</dbReference>
<dbReference type="PANTHER" id="PTHR24637">
    <property type="entry name" value="COLLAGEN"/>
    <property type="match status" value="1"/>
</dbReference>
<keyword evidence="3" id="KW-0472">Membrane</keyword>
<keyword evidence="1" id="KW-0677">Repeat</keyword>
<dbReference type="PANTHER" id="PTHR24637:SF194">
    <property type="entry name" value="CUTICLE COLLAGEN 10-RELATED"/>
    <property type="match status" value="1"/>
</dbReference>
<dbReference type="Pfam" id="PF01484">
    <property type="entry name" value="Col_cuticle_N"/>
    <property type="match status" value="1"/>
</dbReference>
<dbReference type="GO" id="GO:0042302">
    <property type="term" value="F:structural constituent of cuticle"/>
    <property type="evidence" value="ECO:0007669"/>
    <property type="project" value="InterPro"/>
</dbReference>
<sequence>MNEAYVIVCIAALCSTIAVLSCIIFLPSMYTAVNELHTKVIDGVQVFRVETDSAWSKMMEIQVRVLPGGKPINNPFQSFIRHKRSASLPAHCICEPRRVCPPGPIGPRGDPGPDGPPGPPGPPGLDNHDIPKSIDCTVDTRTCVKCPPGPPGPPGPDGPMGPAGPDGAPGLSGLPGKVGPPGPDGPPGPRGPPGPPGL</sequence>
<dbReference type="EMBL" id="UXUI01012551">
    <property type="protein sequence ID" value="VDD96959.1"/>
    <property type="molecule type" value="Genomic_DNA"/>
</dbReference>
<dbReference type="Gene3D" id="1.20.5.320">
    <property type="entry name" value="6-Phosphogluconate Dehydrogenase, domain 3"/>
    <property type="match status" value="1"/>
</dbReference>
<dbReference type="InterPro" id="IPR008160">
    <property type="entry name" value="Collagen"/>
</dbReference>
<reference evidence="5 6" key="2">
    <citation type="submission" date="2018-10" db="EMBL/GenBank/DDBJ databases">
        <authorList>
            <consortium name="Pathogen Informatics"/>
        </authorList>
    </citation>
    <scope>NUCLEOTIDE SEQUENCE [LARGE SCALE GENOMIC DNA]</scope>
</reference>
<evidence type="ECO:0000313" key="6">
    <source>
        <dbReference type="Proteomes" id="UP000274131"/>
    </source>
</evidence>
<feature type="region of interest" description="Disordered" evidence="2">
    <location>
        <begin position="103"/>
        <end position="198"/>
    </location>
</feature>
<dbReference type="SMART" id="SM01088">
    <property type="entry name" value="Col_cuticle_N"/>
    <property type="match status" value="1"/>
</dbReference>
<feature type="transmembrane region" description="Helical" evidence="3">
    <location>
        <begin position="7"/>
        <end position="30"/>
    </location>
</feature>
<dbReference type="Proteomes" id="UP000274131">
    <property type="component" value="Unassembled WGS sequence"/>
</dbReference>
<evidence type="ECO:0000256" key="3">
    <source>
        <dbReference type="SAM" id="Phobius"/>
    </source>
</evidence>
<keyword evidence="3" id="KW-0812">Transmembrane</keyword>
<feature type="domain" description="Nematode cuticle collagen N-terminal" evidence="4">
    <location>
        <begin position="6"/>
        <end position="58"/>
    </location>
</feature>
<keyword evidence="6" id="KW-1185">Reference proteome</keyword>
<protein>
    <submittedName>
        <fullName evidence="7">Col_cuticle_N domain-containing protein</fullName>
    </submittedName>
</protein>
<dbReference type="WBParaSite" id="EVEC_0001252101-mRNA-1">
    <property type="protein sequence ID" value="EVEC_0001252101-mRNA-1"/>
    <property type="gene ID" value="EVEC_0001252101"/>
</dbReference>
<dbReference type="InterPro" id="IPR002486">
    <property type="entry name" value="Col_cuticle_N"/>
</dbReference>
<feature type="compositionally biased region" description="Pro residues" evidence="2">
    <location>
        <begin position="178"/>
        <end position="198"/>
    </location>
</feature>
<evidence type="ECO:0000259" key="4">
    <source>
        <dbReference type="SMART" id="SM01088"/>
    </source>
</evidence>
<keyword evidence="3" id="KW-1133">Transmembrane helix</keyword>
<accession>A0A0N4VNG5</accession>
<name>A0A0N4VNG5_ENTVE</name>
<feature type="compositionally biased region" description="Pro residues" evidence="2">
    <location>
        <begin position="113"/>
        <end position="123"/>
    </location>
</feature>
<evidence type="ECO:0000256" key="2">
    <source>
        <dbReference type="SAM" id="MobiDB-lite"/>
    </source>
</evidence>